<dbReference type="InterPro" id="IPR007099">
    <property type="entry name" value="RNA-dir_pol_NSvirus"/>
</dbReference>
<reference evidence="8" key="1">
    <citation type="journal article" date="2014" name="EcoHealth">
        <title>Patawa Virus, a New Arenavirus Hosted by Forest Rodents in French Guiana.</title>
        <authorList>
            <person name="Lavergne A."/>
            <person name="de Thoisy B."/>
            <person name="Donato D."/>
            <person name="Guidez A."/>
            <person name="Matheus S."/>
            <person name="Catzeflis F."/>
            <person name="Lacoste V."/>
        </authorList>
    </citation>
    <scope>NUCLEOTIDE SEQUENCE</scope>
    <source>
        <strain evidence="8">V2789</strain>
    </source>
</reference>
<evidence type="ECO:0000256" key="5">
    <source>
        <dbReference type="ARBA" id="ARBA00030436"/>
    </source>
</evidence>
<evidence type="ECO:0000256" key="4">
    <source>
        <dbReference type="ARBA" id="ARBA00030285"/>
    </source>
</evidence>
<evidence type="ECO:0000313" key="8">
    <source>
        <dbReference type="EMBL" id="AIN76892.1"/>
    </source>
</evidence>
<dbReference type="GO" id="GO:0003968">
    <property type="term" value="F:RNA-directed RNA polymerase activity"/>
    <property type="evidence" value="ECO:0007669"/>
    <property type="project" value="UniProtKB-EC"/>
</dbReference>
<evidence type="ECO:0000256" key="1">
    <source>
        <dbReference type="ARBA" id="ARBA00012494"/>
    </source>
</evidence>
<evidence type="ECO:0000256" key="6">
    <source>
        <dbReference type="ARBA" id="ARBA00031012"/>
    </source>
</evidence>
<accession>A0A088Q0R5</accession>
<evidence type="ECO:0000256" key="2">
    <source>
        <dbReference type="ARBA" id="ARBA00018602"/>
    </source>
</evidence>
<dbReference type="InterPro" id="IPR010453">
    <property type="entry name" value="RNA_pol_arenavir"/>
</dbReference>
<evidence type="ECO:0000259" key="7">
    <source>
        <dbReference type="PROSITE" id="PS50525"/>
    </source>
</evidence>
<feature type="non-terminal residue" evidence="8">
    <location>
        <position position="130"/>
    </location>
</feature>
<dbReference type="Pfam" id="PF06317">
    <property type="entry name" value="Arena_RNA_pol"/>
    <property type="match status" value="1"/>
</dbReference>
<organism evidence="8">
    <name type="scientific">Patawa virus</name>
    <dbReference type="NCBI Taxonomy" id="1545496"/>
    <lineage>
        <taxon>Viruses</taxon>
        <taxon>Riboviria</taxon>
        <taxon>Orthornavirae</taxon>
        <taxon>Negarnaviricota</taxon>
        <taxon>Polyploviricotina</taxon>
        <taxon>Bunyaviricetes</taxon>
        <taxon>Hareavirales</taxon>
        <taxon>Arenaviridae</taxon>
    </lineage>
</organism>
<sequence>NTSDFYGLITEQFILYCIDHCFDLRCTAYTSSDDEIMLSNSPILKDNFTGELKIDFCQEVLEFHYFLSALLNKFISPKTVAGSFASEFKSRFFIWSREVPLLTKFVAAALHNIKAKSPHQLAETVDTILD</sequence>
<protein>
    <recommendedName>
        <fullName evidence="2">RNA-directed RNA polymerase L</fullName>
        <ecNumber evidence="1">2.7.7.48</ecNumber>
    </recommendedName>
    <alternativeName>
        <fullName evidence="4">Large structural protein</fullName>
    </alternativeName>
    <alternativeName>
        <fullName evidence="6">Replicase</fullName>
    </alternativeName>
    <alternativeName>
        <fullName evidence="5">Transcriptase</fullName>
    </alternativeName>
</protein>
<feature type="domain" description="RdRp catalytic" evidence="7">
    <location>
        <begin position="1"/>
        <end position="75"/>
    </location>
</feature>
<name>A0A088Q0R5_9VIRU</name>
<evidence type="ECO:0000256" key="3">
    <source>
        <dbReference type="ARBA" id="ARBA00022679"/>
    </source>
</evidence>
<keyword evidence="3" id="KW-0808">Transferase</keyword>
<dbReference type="EC" id="2.7.7.48" evidence="1"/>
<feature type="non-terminal residue" evidence="8">
    <location>
        <position position="1"/>
    </location>
</feature>
<dbReference type="GO" id="GO:0039694">
    <property type="term" value="P:viral RNA genome replication"/>
    <property type="evidence" value="ECO:0007669"/>
    <property type="project" value="InterPro"/>
</dbReference>
<proteinExistence type="predicted"/>
<dbReference type="EMBL" id="KM233411">
    <property type="protein sequence ID" value="AIN76892.1"/>
    <property type="molecule type" value="Genomic_RNA"/>
</dbReference>
<dbReference type="PROSITE" id="PS50525">
    <property type="entry name" value="RDRP_SSRNA_NEG_SEG"/>
    <property type="match status" value="1"/>
</dbReference>